<feature type="domain" description="Ubiquitin-activating enzyme E1 C-terminal" evidence="3">
    <location>
        <begin position="165"/>
        <end position="290"/>
    </location>
</feature>
<comment type="caution">
    <text evidence="4">The sequence shown here is derived from an EMBL/GenBank/DDBJ whole genome shotgun (WGS) entry which is preliminary data.</text>
</comment>
<sequence length="298" mass="33686">MHMEFILAASNLRAECYSIPQCWNISKVSEIVENVMVPAFVPPSGVRIDVTEAEAQARSAAPMADTSRLEKLQKALRTFNNTTKLHVNVIEFEKDDDTNFHMDFITATSNLRAENYEIPPADRLKSKLIAGKIIPAIATTTSLVAGLVCLGLLELVQGHKRLELLKNAYVDLALPFSSFNEPVAPVKSKYYDTVFLLWDRSEPSGHMTLQDLVDYFKNNLKLNVTMLSQDVSILYAFFMPEARRKKRLAMTLKQLVETVSKRQIPPHVKALVFDVCCSDMNDEDVDVPYIRYVLEPTK</sequence>
<reference evidence="4" key="2">
    <citation type="journal article" date="2023" name="Infect Dis Poverty">
        <title>Chromosome-scale genome of the human blood fluke Schistosoma mekongi and its implications for public health.</title>
        <authorList>
            <person name="Zhou M."/>
            <person name="Xu L."/>
            <person name="Xu D."/>
            <person name="Chen W."/>
            <person name="Khan J."/>
            <person name="Hu Y."/>
            <person name="Huang H."/>
            <person name="Wei H."/>
            <person name="Zhang Y."/>
            <person name="Chusongsang P."/>
            <person name="Tanasarnprasert K."/>
            <person name="Hu X."/>
            <person name="Limpanont Y."/>
            <person name="Lv Z."/>
        </authorList>
    </citation>
    <scope>NUCLEOTIDE SEQUENCE</scope>
    <source>
        <strain evidence="4">LV_2022a</strain>
    </source>
</reference>
<comment type="similarity">
    <text evidence="2">Belongs to the ubiquitin-activating E1 family.</text>
</comment>
<accession>A0AAE2D600</accession>
<dbReference type="Proteomes" id="UP001292079">
    <property type="component" value="Unassembled WGS sequence"/>
</dbReference>
<proteinExistence type="inferred from homology"/>
<gene>
    <name evidence="4" type="ORF">MN116_004831</name>
</gene>
<dbReference type="Pfam" id="PF10585">
    <property type="entry name" value="UBA_E1_SCCH"/>
    <property type="match status" value="1"/>
</dbReference>
<dbReference type="FunFam" id="3.10.290.60:FF:000002">
    <property type="entry name" value="Ubiquitin-like modifier-activating enzyme 1"/>
    <property type="match status" value="1"/>
</dbReference>
<dbReference type="Pfam" id="PF09358">
    <property type="entry name" value="E1_UFD"/>
    <property type="match status" value="1"/>
</dbReference>
<organism evidence="4 5">
    <name type="scientific">Schistosoma mekongi</name>
    <name type="common">Parasitic worm</name>
    <dbReference type="NCBI Taxonomy" id="38744"/>
    <lineage>
        <taxon>Eukaryota</taxon>
        <taxon>Metazoa</taxon>
        <taxon>Spiralia</taxon>
        <taxon>Lophotrochozoa</taxon>
        <taxon>Platyhelminthes</taxon>
        <taxon>Trematoda</taxon>
        <taxon>Digenea</taxon>
        <taxon>Strigeidida</taxon>
        <taxon>Schistosomatoidea</taxon>
        <taxon>Schistosomatidae</taxon>
        <taxon>Schistosoma</taxon>
    </lineage>
</organism>
<comment type="pathway">
    <text evidence="1">Protein modification; protein ubiquitination.</text>
</comment>
<evidence type="ECO:0000259" key="3">
    <source>
        <dbReference type="SMART" id="SM00985"/>
    </source>
</evidence>
<dbReference type="Gene3D" id="1.10.10.2660">
    <property type="entry name" value="Ubiquitin-activating enzyme E1, SCCH domain"/>
    <property type="match status" value="1"/>
</dbReference>
<dbReference type="InterPro" id="IPR018965">
    <property type="entry name" value="Ub-activating_enz_E1_C"/>
</dbReference>
<dbReference type="Gene3D" id="3.10.290.60">
    <property type="entry name" value="Ubiquitin-activating enzyme E1, UFD domain"/>
    <property type="match status" value="1"/>
</dbReference>
<dbReference type="InterPro" id="IPR035985">
    <property type="entry name" value="Ubiquitin-activating_enz"/>
</dbReference>
<dbReference type="InterPro" id="IPR019572">
    <property type="entry name" value="UBA_E1_SCCH"/>
</dbReference>
<evidence type="ECO:0000313" key="5">
    <source>
        <dbReference type="Proteomes" id="UP001292079"/>
    </source>
</evidence>
<dbReference type="AlphaFoldDB" id="A0AAE2D600"/>
<evidence type="ECO:0000256" key="1">
    <source>
        <dbReference type="ARBA" id="ARBA00004906"/>
    </source>
</evidence>
<dbReference type="InterPro" id="IPR042063">
    <property type="entry name" value="Ubi_acti_E1_SCCH"/>
</dbReference>
<evidence type="ECO:0000313" key="4">
    <source>
        <dbReference type="EMBL" id="KAK4471400.1"/>
    </source>
</evidence>
<dbReference type="EMBL" id="JALJAT010000003">
    <property type="protein sequence ID" value="KAK4471400.1"/>
    <property type="molecule type" value="Genomic_DNA"/>
</dbReference>
<protein>
    <recommendedName>
        <fullName evidence="3">Ubiquitin-activating enzyme E1 C-terminal domain-containing protein</fullName>
    </recommendedName>
</protein>
<keyword evidence="5" id="KW-1185">Reference proteome</keyword>
<dbReference type="InterPro" id="IPR038252">
    <property type="entry name" value="UBA_E1_C_sf"/>
</dbReference>
<dbReference type="SMART" id="SM00985">
    <property type="entry name" value="UBA_e1_C"/>
    <property type="match status" value="1"/>
</dbReference>
<name>A0AAE2D600_SCHME</name>
<dbReference type="GO" id="GO:0008641">
    <property type="term" value="F:ubiquitin-like modifier activating enzyme activity"/>
    <property type="evidence" value="ECO:0007669"/>
    <property type="project" value="InterPro"/>
</dbReference>
<reference evidence="4" key="1">
    <citation type="submission" date="2022-04" db="EMBL/GenBank/DDBJ databases">
        <authorList>
            <person name="Xu L."/>
            <person name="Lv Z."/>
        </authorList>
    </citation>
    <scope>NUCLEOTIDE SEQUENCE</scope>
    <source>
        <strain evidence="4">LV_2022a</strain>
    </source>
</reference>
<dbReference type="SUPFAM" id="SSF69572">
    <property type="entry name" value="Activating enzymes of the ubiquitin-like proteins"/>
    <property type="match status" value="1"/>
</dbReference>
<evidence type="ECO:0000256" key="2">
    <source>
        <dbReference type="ARBA" id="ARBA00005673"/>
    </source>
</evidence>